<dbReference type="AlphaFoldDB" id="A0A814PX33"/>
<dbReference type="PANTHER" id="PTHR17616">
    <property type="entry name" value="YES-ASSOCIATED PROTEIN YAP1 FAMILY MEMBER"/>
    <property type="match status" value="1"/>
</dbReference>
<evidence type="ECO:0000256" key="7">
    <source>
        <dbReference type="ARBA" id="ARBA00023242"/>
    </source>
</evidence>
<evidence type="ECO:0000256" key="9">
    <source>
        <dbReference type="SAM" id="Coils"/>
    </source>
</evidence>
<dbReference type="Pfam" id="PF00397">
    <property type="entry name" value="WW"/>
    <property type="match status" value="1"/>
</dbReference>
<evidence type="ECO:0000256" key="3">
    <source>
        <dbReference type="ARBA" id="ARBA00022490"/>
    </source>
</evidence>
<evidence type="ECO:0000256" key="8">
    <source>
        <dbReference type="ARBA" id="ARBA00038057"/>
    </source>
</evidence>
<evidence type="ECO:0000313" key="12">
    <source>
        <dbReference type="EMBL" id="CAF1112195.1"/>
    </source>
</evidence>
<keyword evidence="3" id="KW-0963">Cytoplasm</keyword>
<organism evidence="12 13">
    <name type="scientific">Adineta ricciae</name>
    <name type="common">Rotifer</name>
    <dbReference type="NCBI Taxonomy" id="249248"/>
    <lineage>
        <taxon>Eukaryota</taxon>
        <taxon>Metazoa</taxon>
        <taxon>Spiralia</taxon>
        <taxon>Gnathifera</taxon>
        <taxon>Rotifera</taxon>
        <taxon>Eurotatoria</taxon>
        <taxon>Bdelloidea</taxon>
        <taxon>Adinetida</taxon>
        <taxon>Adinetidae</taxon>
        <taxon>Adineta</taxon>
    </lineage>
</organism>
<dbReference type="InterPro" id="IPR053819">
    <property type="entry name" value="TEADIR3_omega_loop"/>
</dbReference>
<keyword evidence="13" id="KW-1185">Reference proteome</keyword>
<dbReference type="Proteomes" id="UP000663828">
    <property type="component" value="Unassembled WGS sequence"/>
</dbReference>
<evidence type="ECO:0000256" key="6">
    <source>
        <dbReference type="ARBA" id="ARBA00023163"/>
    </source>
</evidence>
<dbReference type="Pfam" id="PF15238">
    <property type="entry name" value="TEADIR3"/>
    <property type="match status" value="1"/>
</dbReference>
<dbReference type="InterPro" id="IPR051583">
    <property type="entry name" value="YAP1"/>
</dbReference>
<dbReference type="GO" id="GO:0045944">
    <property type="term" value="P:positive regulation of transcription by RNA polymerase II"/>
    <property type="evidence" value="ECO:0007669"/>
    <property type="project" value="TreeGrafter"/>
</dbReference>
<dbReference type="InterPro" id="IPR001202">
    <property type="entry name" value="WW_dom"/>
</dbReference>
<evidence type="ECO:0000256" key="10">
    <source>
        <dbReference type="SAM" id="MobiDB-lite"/>
    </source>
</evidence>
<dbReference type="GO" id="GO:0035329">
    <property type="term" value="P:hippo signaling"/>
    <property type="evidence" value="ECO:0007669"/>
    <property type="project" value="TreeGrafter"/>
</dbReference>
<evidence type="ECO:0000256" key="4">
    <source>
        <dbReference type="ARBA" id="ARBA00023015"/>
    </source>
</evidence>
<dbReference type="PROSITE" id="PS50020">
    <property type="entry name" value="WW_DOMAIN_2"/>
    <property type="match status" value="1"/>
</dbReference>
<dbReference type="GO" id="GO:0005634">
    <property type="term" value="C:nucleus"/>
    <property type="evidence" value="ECO:0007669"/>
    <property type="project" value="UniProtKB-SubCell"/>
</dbReference>
<keyword evidence="5" id="KW-0010">Activator</keyword>
<evidence type="ECO:0000259" key="11">
    <source>
        <dbReference type="PROSITE" id="PS50020"/>
    </source>
</evidence>
<evidence type="ECO:0000256" key="2">
    <source>
        <dbReference type="ARBA" id="ARBA00004496"/>
    </source>
</evidence>
<feature type="domain" description="WW" evidence="11">
    <location>
        <begin position="117"/>
        <end position="150"/>
    </location>
</feature>
<feature type="coiled-coil region" evidence="9">
    <location>
        <begin position="218"/>
        <end position="262"/>
    </location>
</feature>
<dbReference type="CDD" id="cd00201">
    <property type="entry name" value="WW"/>
    <property type="match status" value="1"/>
</dbReference>
<accession>A0A814PX33</accession>
<dbReference type="PROSITE" id="PS01159">
    <property type="entry name" value="WW_DOMAIN_1"/>
    <property type="match status" value="1"/>
</dbReference>
<dbReference type="Gene3D" id="2.20.70.10">
    <property type="match status" value="2"/>
</dbReference>
<keyword evidence="9" id="KW-0175">Coiled coil</keyword>
<protein>
    <recommendedName>
        <fullName evidence="11">WW domain-containing protein</fullName>
    </recommendedName>
</protein>
<dbReference type="InterPro" id="IPR036020">
    <property type="entry name" value="WW_dom_sf"/>
</dbReference>
<feature type="region of interest" description="Disordered" evidence="10">
    <location>
        <begin position="54"/>
        <end position="96"/>
    </location>
</feature>
<dbReference type="GO" id="GO:0005737">
    <property type="term" value="C:cytoplasm"/>
    <property type="evidence" value="ECO:0007669"/>
    <property type="project" value="UniProtKB-SubCell"/>
</dbReference>
<evidence type="ECO:0000256" key="1">
    <source>
        <dbReference type="ARBA" id="ARBA00004123"/>
    </source>
</evidence>
<dbReference type="GO" id="GO:0003713">
    <property type="term" value="F:transcription coactivator activity"/>
    <property type="evidence" value="ECO:0007669"/>
    <property type="project" value="TreeGrafter"/>
</dbReference>
<dbReference type="EMBL" id="CAJNOR010001276">
    <property type="protein sequence ID" value="CAF1112195.1"/>
    <property type="molecule type" value="Genomic_DNA"/>
</dbReference>
<reference evidence="12" key="1">
    <citation type="submission" date="2021-02" db="EMBL/GenBank/DDBJ databases">
        <authorList>
            <person name="Nowell W R."/>
        </authorList>
    </citation>
    <scope>NUCLEOTIDE SEQUENCE</scope>
</reference>
<comment type="similarity">
    <text evidence="8">Belongs to the YAP1 family.</text>
</comment>
<evidence type="ECO:0000256" key="5">
    <source>
        <dbReference type="ARBA" id="ARBA00023159"/>
    </source>
</evidence>
<dbReference type="PANTHER" id="PTHR17616:SF8">
    <property type="entry name" value="TRANSCRIPTIONAL COACTIVATOR YORKIE"/>
    <property type="match status" value="1"/>
</dbReference>
<dbReference type="SMART" id="SM00456">
    <property type="entry name" value="WW"/>
    <property type="match status" value="2"/>
</dbReference>
<dbReference type="SUPFAM" id="SSF51045">
    <property type="entry name" value="WW domain"/>
    <property type="match status" value="2"/>
</dbReference>
<gene>
    <name evidence="12" type="ORF">XAT740_LOCUS18924</name>
</gene>
<comment type="subcellular location">
    <subcellularLocation>
        <location evidence="2">Cytoplasm</location>
    </subcellularLocation>
    <subcellularLocation>
        <location evidence="1">Nucleus</location>
    </subcellularLocation>
</comment>
<name>A0A814PX33_ADIRI</name>
<sequence>MSKISSSSYIIDDDQNRLAMNSLFAQLNTRNGTTPKPYSDRNLPASFFRQPTAHIPTKDQHVQHKKNQRSLPGSSAKATKVNDCHAHSRTTSDSAALGGQVALSPNLSQNHWHSTALPLPDGWEEKLTDNGQIFYIDHFTRSTTWNDPRPNHYAKFQSYCTSLQLPDDYVQKTDGHGQVYFMHVKTKQTSLADPRPTYYRSLMTKRFDVPSVTVPQTEENLAEKLTTIAKERQALQQRTQELEKLEAELQEKMLRSLGMNNQIATGHTTVQALPVSSLVHKRYESTDSGLGNDYYNSNELFDTLSDFSDNHLFLDSTDFTSSPMDTHCAGQTSHPTSVANSCQMNTKAHQSMQQWPSSTRF</sequence>
<keyword evidence="4" id="KW-0805">Transcription regulation</keyword>
<comment type="caution">
    <text evidence="12">The sequence shown here is derived from an EMBL/GenBank/DDBJ whole genome shotgun (WGS) entry which is preliminary data.</text>
</comment>
<keyword evidence="6" id="KW-0804">Transcription</keyword>
<keyword evidence="7" id="KW-0539">Nucleus</keyword>
<evidence type="ECO:0000313" key="13">
    <source>
        <dbReference type="Proteomes" id="UP000663828"/>
    </source>
</evidence>
<proteinExistence type="inferred from homology"/>